<keyword evidence="5" id="KW-1185">Reference proteome</keyword>
<evidence type="ECO:0000259" key="3">
    <source>
        <dbReference type="Pfam" id="PF17147"/>
    </source>
</evidence>
<dbReference type="FunFam" id="3.40.50.970:FF:000022">
    <property type="entry name" value="2-oxoglutarate ferredoxin oxidoreductase alpha subunit"/>
    <property type="match status" value="1"/>
</dbReference>
<dbReference type="PANTHER" id="PTHR32154:SF14">
    <property type="entry name" value="2-OXOGLUTARATE SYNTHASE SUBUNIT KORA"/>
    <property type="match status" value="1"/>
</dbReference>
<dbReference type="KEGG" id="bacg:D2962_08030"/>
<name>A0A3G2R533_9FIRM</name>
<dbReference type="InterPro" id="IPR033412">
    <property type="entry name" value="PFOR_II"/>
</dbReference>
<gene>
    <name evidence="4" type="ORF">D2962_08030</name>
</gene>
<dbReference type="GO" id="GO:0006979">
    <property type="term" value="P:response to oxidative stress"/>
    <property type="evidence" value="ECO:0007669"/>
    <property type="project" value="TreeGrafter"/>
</dbReference>
<evidence type="ECO:0000313" key="4">
    <source>
        <dbReference type="EMBL" id="AYO30573.1"/>
    </source>
</evidence>
<reference evidence="4 5" key="1">
    <citation type="submission" date="2018-10" db="EMBL/GenBank/DDBJ databases">
        <authorList>
            <person name="Zhang X."/>
        </authorList>
    </citation>
    <scope>NUCLEOTIDE SEQUENCE [LARGE SCALE GENOMIC DNA]</scope>
    <source>
        <strain evidence="4 5">SK-G1</strain>
    </source>
</reference>
<proteinExistence type="predicted"/>
<evidence type="ECO:0000313" key="5">
    <source>
        <dbReference type="Proteomes" id="UP000280960"/>
    </source>
</evidence>
<dbReference type="RefSeq" id="WP_120765470.1">
    <property type="nucleotide sequence ID" value="NZ_CP033169.1"/>
</dbReference>
<dbReference type="InterPro" id="IPR050722">
    <property type="entry name" value="Pyruvate:ferred/Flavod_OxRd"/>
</dbReference>
<evidence type="ECO:0000259" key="2">
    <source>
        <dbReference type="Pfam" id="PF01855"/>
    </source>
</evidence>
<dbReference type="CDD" id="cd07034">
    <property type="entry name" value="TPP_PYR_PFOR_IOR-alpha_like"/>
    <property type="match status" value="1"/>
</dbReference>
<dbReference type="EMBL" id="CP033169">
    <property type="protein sequence ID" value="AYO30573.1"/>
    <property type="molecule type" value="Genomic_DNA"/>
</dbReference>
<feature type="domain" description="Pyruvate flavodoxin/ferredoxin oxidoreductase pyrimidine binding" evidence="2">
    <location>
        <begin position="16"/>
        <end position="240"/>
    </location>
</feature>
<evidence type="ECO:0000256" key="1">
    <source>
        <dbReference type="ARBA" id="ARBA00023002"/>
    </source>
</evidence>
<dbReference type="NCBIfam" id="NF006412">
    <property type="entry name" value="PRK08659.1"/>
    <property type="match status" value="1"/>
</dbReference>
<dbReference type="Pfam" id="PF01855">
    <property type="entry name" value="POR_N"/>
    <property type="match status" value="1"/>
</dbReference>
<organism evidence="4 5">
    <name type="scientific">Biomaibacter acetigenes</name>
    <dbReference type="NCBI Taxonomy" id="2316383"/>
    <lineage>
        <taxon>Bacteria</taxon>
        <taxon>Bacillati</taxon>
        <taxon>Bacillota</taxon>
        <taxon>Clostridia</taxon>
        <taxon>Thermosediminibacterales</taxon>
        <taxon>Tepidanaerobacteraceae</taxon>
        <taxon>Biomaibacter</taxon>
    </lineage>
</organism>
<dbReference type="InterPro" id="IPR009014">
    <property type="entry name" value="Transketo_C/PFOR_II"/>
</dbReference>
<feature type="domain" description="Pyruvate:ferredoxin oxidoreductase core" evidence="3">
    <location>
        <begin position="273"/>
        <end position="365"/>
    </location>
</feature>
<sequence>MTQEVKFLQGNEACLEGALKAGARFYAGYPITPSSEIAEMASQRLPAVGGVFIQMEDELGSMAALVGASMAGAKAFTATSGPGFSLMQENLGLAIMTEAPCVVINVQRSGPSTGLATKPAQADVMQARWGTHGDHAIITLCPTSVQECYDLMIYAFNFSEKFRTPVIFLSDEILGHMREKVVLRDDIPVINRTFPQGDPKQYRPYKPGDNKVPPMAYFGSEYIFHASSSMHDETGYPNNTSQNADKVIRRLYEKIYDHRDEISIVKEFETKDADVLFISFGSAARSSREAVNMMRKDGIKAGLLQINTIWPFPDRKVQELISRAKVVLVPELNLGQIINEVRKLSSGKPVFGVNKVDSTIITPYEIIDKAKEVLQNV</sequence>
<keyword evidence="1" id="KW-0560">Oxidoreductase</keyword>
<dbReference type="Pfam" id="PF17147">
    <property type="entry name" value="PFOR_II"/>
    <property type="match status" value="1"/>
</dbReference>
<dbReference type="InterPro" id="IPR002880">
    <property type="entry name" value="Pyrv_Fd/Flavodoxin_OxRdtase_N"/>
</dbReference>
<dbReference type="SUPFAM" id="SSF52518">
    <property type="entry name" value="Thiamin diphosphate-binding fold (THDP-binding)"/>
    <property type="match status" value="1"/>
</dbReference>
<protein>
    <submittedName>
        <fullName evidence="4">2-oxoacid:acceptor oxidoreductase subunit alpha</fullName>
    </submittedName>
</protein>
<dbReference type="SUPFAM" id="SSF52922">
    <property type="entry name" value="TK C-terminal domain-like"/>
    <property type="match status" value="1"/>
</dbReference>
<accession>A0A3G2R533</accession>
<dbReference type="PANTHER" id="PTHR32154">
    <property type="entry name" value="PYRUVATE-FLAVODOXIN OXIDOREDUCTASE-RELATED"/>
    <property type="match status" value="1"/>
</dbReference>
<dbReference type="GO" id="GO:0016491">
    <property type="term" value="F:oxidoreductase activity"/>
    <property type="evidence" value="ECO:0007669"/>
    <property type="project" value="UniProtKB-KW"/>
</dbReference>
<dbReference type="Gene3D" id="3.40.50.920">
    <property type="match status" value="1"/>
</dbReference>
<dbReference type="InterPro" id="IPR029061">
    <property type="entry name" value="THDP-binding"/>
</dbReference>
<dbReference type="AlphaFoldDB" id="A0A3G2R533"/>
<dbReference type="Proteomes" id="UP000280960">
    <property type="component" value="Chromosome"/>
</dbReference>
<dbReference type="Gene3D" id="3.40.50.970">
    <property type="match status" value="1"/>
</dbReference>